<dbReference type="Proteomes" id="UP000785679">
    <property type="component" value="Unassembled WGS sequence"/>
</dbReference>
<dbReference type="AlphaFoldDB" id="A0A8J8NLY1"/>
<evidence type="ECO:0000313" key="2">
    <source>
        <dbReference type="EMBL" id="TNV77263.1"/>
    </source>
</evidence>
<dbReference type="EMBL" id="RRYP01012211">
    <property type="protein sequence ID" value="TNV77263.1"/>
    <property type="molecule type" value="Genomic_DNA"/>
</dbReference>
<gene>
    <name evidence="2" type="ORF">FGO68_gene16841</name>
</gene>
<sequence>MLLLVGASGFFLSDLEVPRGCCCVLSSESSLQNIAISSSLVLALQHIETQFPIMNAQFEIYIIKPLIKHGNTLIANNRKVIIDLEEQESLNIEMFVYSNYPQITKIRVHLSALISIDHQSFNPLCDIPSFRDTSYFLSSHLHHRITLSNDVNEPRAKPLD</sequence>
<protein>
    <recommendedName>
        <fullName evidence="4">RNA polymerase alpha subunit</fullName>
    </recommendedName>
</protein>
<evidence type="ECO:0008006" key="4">
    <source>
        <dbReference type="Google" id="ProtNLM"/>
    </source>
</evidence>
<organism evidence="2 3">
    <name type="scientific">Halteria grandinella</name>
    <dbReference type="NCBI Taxonomy" id="5974"/>
    <lineage>
        <taxon>Eukaryota</taxon>
        <taxon>Sar</taxon>
        <taxon>Alveolata</taxon>
        <taxon>Ciliophora</taxon>
        <taxon>Intramacronucleata</taxon>
        <taxon>Spirotrichea</taxon>
        <taxon>Stichotrichia</taxon>
        <taxon>Sporadotrichida</taxon>
        <taxon>Halteriidae</taxon>
        <taxon>Halteria</taxon>
    </lineage>
</organism>
<accession>A0A8J8NLY1</accession>
<evidence type="ECO:0000256" key="1">
    <source>
        <dbReference type="SAM" id="SignalP"/>
    </source>
</evidence>
<keyword evidence="3" id="KW-1185">Reference proteome</keyword>
<feature type="chain" id="PRO_5035228202" description="RNA polymerase alpha subunit" evidence="1">
    <location>
        <begin position="16"/>
        <end position="160"/>
    </location>
</feature>
<comment type="caution">
    <text evidence="2">The sequence shown here is derived from an EMBL/GenBank/DDBJ whole genome shotgun (WGS) entry which is preliminary data.</text>
</comment>
<name>A0A8J8NLY1_HALGN</name>
<reference evidence="2" key="1">
    <citation type="submission" date="2019-06" db="EMBL/GenBank/DDBJ databases">
        <authorList>
            <person name="Zheng W."/>
        </authorList>
    </citation>
    <scope>NUCLEOTIDE SEQUENCE</scope>
    <source>
        <strain evidence="2">QDHG01</strain>
    </source>
</reference>
<feature type="signal peptide" evidence="1">
    <location>
        <begin position="1"/>
        <end position="15"/>
    </location>
</feature>
<proteinExistence type="predicted"/>
<keyword evidence="1" id="KW-0732">Signal</keyword>
<evidence type="ECO:0000313" key="3">
    <source>
        <dbReference type="Proteomes" id="UP000785679"/>
    </source>
</evidence>